<dbReference type="InterPro" id="IPR008250">
    <property type="entry name" value="ATPase_P-typ_transduc_dom_A_sf"/>
</dbReference>
<name>A0A9P4LTT8_9PEZI</name>
<dbReference type="Gene3D" id="3.40.1110.10">
    <property type="entry name" value="Calcium-transporting ATPase, cytoplasmic domain N"/>
    <property type="match status" value="1"/>
</dbReference>
<feature type="transmembrane region" description="Helical" evidence="14">
    <location>
        <begin position="257"/>
        <end position="276"/>
    </location>
</feature>
<dbReference type="SFLD" id="SFLDG00002">
    <property type="entry name" value="C1.7:_P-type_atpase_like"/>
    <property type="match status" value="1"/>
</dbReference>
<evidence type="ECO:0000256" key="7">
    <source>
        <dbReference type="ARBA" id="ARBA00022837"/>
    </source>
</evidence>
<keyword evidence="2 14" id="KW-0813">Transport</keyword>
<comment type="caution">
    <text evidence="16">The sequence shown here is derived from an EMBL/GenBank/DDBJ whole genome shotgun (WGS) entry which is preliminary data.</text>
</comment>
<feature type="transmembrane region" description="Helical" evidence="14">
    <location>
        <begin position="921"/>
        <end position="942"/>
    </location>
</feature>
<dbReference type="InterPro" id="IPR059000">
    <property type="entry name" value="ATPase_P-type_domA"/>
</dbReference>
<dbReference type="InterPro" id="IPR023299">
    <property type="entry name" value="ATPase_P-typ_cyto_dom_N"/>
</dbReference>
<evidence type="ECO:0000256" key="12">
    <source>
        <dbReference type="ARBA" id="ARBA00023065"/>
    </source>
</evidence>
<dbReference type="GO" id="GO:0046872">
    <property type="term" value="F:metal ion binding"/>
    <property type="evidence" value="ECO:0007669"/>
    <property type="project" value="UniProtKB-KW"/>
</dbReference>
<dbReference type="SFLD" id="SFLDS00003">
    <property type="entry name" value="Haloacid_Dehalogenase"/>
    <property type="match status" value="1"/>
</dbReference>
<comment type="catalytic activity">
    <reaction evidence="14">
        <text>Ca(2+)(in) + ATP + H2O = Ca(2+)(out) + ADP + phosphate + H(+)</text>
        <dbReference type="Rhea" id="RHEA:18105"/>
        <dbReference type="ChEBI" id="CHEBI:15377"/>
        <dbReference type="ChEBI" id="CHEBI:15378"/>
        <dbReference type="ChEBI" id="CHEBI:29108"/>
        <dbReference type="ChEBI" id="CHEBI:30616"/>
        <dbReference type="ChEBI" id="CHEBI:43474"/>
        <dbReference type="ChEBI" id="CHEBI:456216"/>
        <dbReference type="EC" id="7.2.2.10"/>
    </reaction>
</comment>
<dbReference type="PRINTS" id="PR00119">
    <property type="entry name" value="CATATPASE"/>
</dbReference>
<reference evidence="16" key="1">
    <citation type="journal article" date="2020" name="Stud. Mycol.">
        <title>101 Dothideomycetes genomes: a test case for predicting lifestyles and emergence of pathogens.</title>
        <authorList>
            <person name="Haridas S."/>
            <person name="Albert R."/>
            <person name="Binder M."/>
            <person name="Bloem J."/>
            <person name="Labutti K."/>
            <person name="Salamov A."/>
            <person name="Andreopoulos B."/>
            <person name="Baker S."/>
            <person name="Barry K."/>
            <person name="Bills G."/>
            <person name="Bluhm B."/>
            <person name="Cannon C."/>
            <person name="Castanera R."/>
            <person name="Culley D."/>
            <person name="Daum C."/>
            <person name="Ezra D."/>
            <person name="Gonzalez J."/>
            <person name="Henrissat B."/>
            <person name="Kuo A."/>
            <person name="Liang C."/>
            <person name="Lipzen A."/>
            <person name="Lutzoni F."/>
            <person name="Magnuson J."/>
            <person name="Mondo S."/>
            <person name="Nolan M."/>
            <person name="Ohm R."/>
            <person name="Pangilinan J."/>
            <person name="Park H.-J."/>
            <person name="Ramirez L."/>
            <person name="Alfaro M."/>
            <person name="Sun H."/>
            <person name="Tritt A."/>
            <person name="Yoshinaga Y."/>
            <person name="Zwiers L.-H."/>
            <person name="Turgeon B."/>
            <person name="Goodwin S."/>
            <person name="Spatafora J."/>
            <person name="Crous P."/>
            <person name="Grigoriev I."/>
        </authorList>
    </citation>
    <scope>NUCLEOTIDE SEQUENCE</scope>
    <source>
        <strain evidence="16">CBS 121410</strain>
    </source>
</reference>
<dbReference type="GO" id="GO:0016020">
    <property type="term" value="C:membrane"/>
    <property type="evidence" value="ECO:0007669"/>
    <property type="project" value="UniProtKB-SubCell"/>
</dbReference>
<keyword evidence="3 14" id="KW-0109">Calcium transport</keyword>
<evidence type="ECO:0000256" key="13">
    <source>
        <dbReference type="ARBA" id="ARBA00023136"/>
    </source>
</evidence>
<dbReference type="GO" id="GO:0016887">
    <property type="term" value="F:ATP hydrolysis activity"/>
    <property type="evidence" value="ECO:0007669"/>
    <property type="project" value="InterPro"/>
</dbReference>
<keyword evidence="12 14" id="KW-0406">Ion transport</keyword>
<dbReference type="FunFam" id="2.70.150.10:FF:000014">
    <property type="entry name" value="Calcium-transporting ATPase, putative"/>
    <property type="match status" value="1"/>
</dbReference>
<dbReference type="OrthoDB" id="3352408at2759"/>
<feature type="domain" description="Cation-transporting P-type ATPase N-terminal" evidence="15">
    <location>
        <begin position="3"/>
        <end position="77"/>
    </location>
</feature>
<dbReference type="NCBIfam" id="TIGR01116">
    <property type="entry name" value="ATPase-IIA1_Ca"/>
    <property type="match status" value="1"/>
</dbReference>
<dbReference type="InterPro" id="IPR023214">
    <property type="entry name" value="HAD_sf"/>
</dbReference>
<keyword evidence="8 14" id="KW-0067">ATP-binding</keyword>
<feature type="transmembrane region" description="Helical" evidence="14">
    <location>
        <begin position="61"/>
        <end position="78"/>
    </location>
</feature>
<dbReference type="InterPro" id="IPR005782">
    <property type="entry name" value="P-type_ATPase_IIA"/>
</dbReference>
<dbReference type="InterPro" id="IPR018303">
    <property type="entry name" value="ATPase_P-typ_P_site"/>
</dbReference>
<dbReference type="GO" id="GO:0005524">
    <property type="term" value="F:ATP binding"/>
    <property type="evidence" value="ECO:0007669"/>
    <property type="project" value="UniProtKB-KW"/>
</dbReference>
<evidence type="ECO:0000256" key="6">
    <source>
        <dbReference type="ARBA" id="ARBA00022741"/>
    </source>
</evidence>
<evidence type="ECO:0000256" key="14">
    <source>
        <dbReference type="RuleBase" id="RU361146"/>
    </source>
</evidence>
<dbReference type="InterPro" id="IPR036412">
    <property type="entry name" value="HAD-like_sf"/>
</dbReference>
<accession>A0A9P4LTT8</accession>
<dbReference type="FunFam" id="3.40.50.1000:FF:000005">
    <property type="entry name" value="Calcium-transporting ATPase 1"/>
    <property type="match status" value="1"/>
</dbReference>
<keyword evidence="4 14" id="KW-0812">Transmembrane</keyword>
<keyword evidence="13 14" id="KW-0472">Membrane</keyword>
<dbReference type="EMBL" id="ML978745">
    <property type="protein sequence ID" value="KAF2084167.1"/>
    <property type="molecule type" value="Genomic_DNA"/>
</dbReference>
<evidence type="ECO:0000256" key="2">
    <source>
        <dbReference type="ARBA" id="ARBA00022448"/>
    </source>
</evidence>
<evidence type="ECO:0000313" key="16">
    <source>
        <dbReference type="EMBL" id="KAF2084167.1"/>
    </source>
</evidence>
<dbReference type="Pfam" id="PF00122">
    <property type="entry name" value="E1-E2_ATPase"/>
    <property type="match status" value="1"/>
</dbReference>
<comment type="caution">
    <text evidence="14">Lacks conserved residue(s) required for the propagation of feature annotation.</text>
</comment>
<keyword evidence="17" id="KW-1185">Reference proteome</keyword>
<evidence type="ECO:0000259" key="15">
    <source>
        <dbReference type="SMART" id="SM00831"/>
    </source>
</evidence>
<feature type="transmembrane region" description="Helical" evidence="14">
    <location>
        <begin position="288"/>
        <end position="317"/>
    </location>
</feature>
<feature type="transmembrane region" description="Helical" evidence="14">
    <location>
        <begin position="889"/>
        <end position="909"/>
    </location>
</feature>
<evidence type="ECO:0000256" key="8">
    <source>
        <dbReference type="ARBA" id="ARBA00022840"/>
    </source>
</evidence>
<dbReference type="Gene3D" id="2.70.150.10">
    <property type="entry name" value="Calcium-transporting ATPase, cytoplasmic transduction domain A"/>
    <property type="match status" value="1"/>
</dbReference>
<dbReference type="SMART" id="SM00831">
    <property type="entry name" value="Cation_ATPase_N"/>
    <property type="match status" value="1"/>
</dbReference>
<dbReference type="Pfam" id="PF08282">
    <property type="entry name" value="Hydrolase_3"/>
    <property type="match status" value="1"/>
</dbReference>
<dbReference type="FunFam" id="3.40.1110.10:FF:000021">
    <property type="entry name" value="calcium-transporting ATPase, endoplasmic reticulum-type"/>
    <property type="match status" value="1"/>
</dbReference>
<dbReference type="Pfam" id="PF13246">
    <property type="entry name" value="Cation_ATPase"/>
    <property type="match status" value="1"/>
</dbReference>
<dbReference type="SUPFAM" id="SSF56784">
    <property type="entry name" value="HAD-like"/>
    <property type="match status" value="1"/>
</dbReference>
<dbReference type="PANTHER" id="PTHR42861">
    <property type="entry name" value="CALCIUM-TRANSPORTING ATPASE"/>
    <property type="match status" value="1"/>
</dbReference>
<evidence type="ECO:0000256" key="1">
    <source>
        <dbReference type="ARBA" id="ARBA00004127"/>
    </source>
</evidence>
<dbReference type="CDD" id="cd02083">
    <property type="entry name" value="P-type_ATPase_SERCA"/>
    <property type="match status" value="1"/>
</dbReference>
<evidence type="ECO:0000256" key="5">
    <source>
        <dbReference type="ARBA" id="ARBA00022723"/>
    </source>
</evidence>
<keyword evidence="9" id="KW-0460">Magnesium</keyword>
<comment type="function">
    <text evidence="14">Catalyzes the hydrolysis of ATP coupled with the transport of calcium.</text>
</comment>
<dbReference type="InterPro" id="IPR004014">
    <property type="entry name" value="ATPase_P-typ_cation-transptr_N"/>
</dbReference>
<evidence type="ECO:0000256" key="3">
    <source>
        <dbReference type="ARBA" id="ARBA00022568"/>
    </source>
</evidence>
<evidence type="ECO:0000256" key="10">
    <source>
        <dbReference type="ARBA" id="ARBA00022967"/>
    </source>
</evidence>
<dbReference type="InterPro" id="IPR001757">
    <property type="entry name" value="P_typ_ATPase"/>
</dbReference>
<sequence length="1003" mass="108512">MESAYVRSAQDVLSHFNVTEQTGLTDELVKQQREKHGRNALPEDPPTPIWELILEQFKDQLVIILLGSAGISFVLALFEESDDWTAFVDPVVILTILILNAVVGVSQESSAEKAISALQEYSANEAKVVRNGAIKRIKADEIVPGDIISIAVGDRIPADCRLLSIQSNSFSVDQSILTGESESVGKDARSIKDADAVKQDQTNMLFSGTTVVTGHAMAIVVLTGASTAIGDIHESITAQISAPTPLKEKLNDFGDKLAKVITGICILVWLINIRNFNDPSHGTWTKGAIYYLKIAVSLGVAAIPEGLAVVITTCLALGTRKMAAKNAVVRSLPSVETLGSCSVICSDKTGTLTTNQMSVNKMVFVSEDGSGLEEIDVEGTSFAPQGSITYNGKSFEYPAASSSTVHQMTEVASLCNQAMLSYDAKNGTYGIVGEPTEGALRVLVEKVGTADVSVNTSKDALPMDQRLHYASQHYENQNKTLATYEFSRDRKSMSVLVDGGKQQRLLVKGAPESILDRCTHVLVGQQGKKVALNAKLAGLINSEVVDYGNRGLRVIALASVDNVSSPLLKTATTTKEYAQLEQNMTLLGLVGMLDPPRPEVRESIRQCRSAGIRVIVITGDNQNTAESICRQIGVFGENEDLAGKSYTGRQFDDLTEAEQLAAAKRASLFSRTEPTHKQKLVDLLQSTGEVVAMTGDGVNDAPALKKADIGVAMGSGTDVAKLAADMVLADDHFATIEAAVEEGRSIYNNTQQFIRYLISSNIGEVVSIFLTAALGMPEALIPVQLLWVNLVTDGLPATALSFNPPDHDVMKRPPRKRDEPLVGGWLFFRYMVIGTYVGIATVGGYAWWFMFYEAGPKISFWQLTHFHRCSTQFPELGCEIFANDSARAASTVSLSILVVIEMLNAANALSSSESLLTLPIWANPALVAAITLSMALHFALLYTPVLQGLFGIVPLGWAEWKAVWWLSAPILIIDEGLKAVERGWFMPKGNTYREERAEGKKTR</sequence>
<keyword evidence="5" id="KW-0479">Metal-binding</keyword>
<dbReference type="PRINTS" id="PR00120">
    <property type="entry name" value="HATPASE"/>
</dbReference>
<dbReference type="Gene3D" id="1.20.1110.10">
    <property type="entry name" value="Calcium-transporting ATPase, transmembrane domain"/>
    <property type="match status" value="1"/>
</dbReference>
<dbReference type="GO" id="GO:0005388">
    <property type="term" value="F:P-type calcium transporter activity"/>
    <property type="evidence" value="ECO:0007669"/>
    <property type="project" value="UniProtKB-EC"/>
</dbReference>
<dbReference type="GO" id="GO:0012505">
    <property type="term" value="C:endomembrane system"/>
    <property type="evidence" value="ECO:0007669"/>
    <property type="project" value="UniProtKB-SubCell"/>
</dbReference>
<dbReference type="InterPro" id="IPR006068">
    <property type="entry name" value="ATPase_P-typ_cation-transptr_C"/>
</dbReference>
<evidence type="ECO:0000256" key="9">
    <source>
        <dbReference type="ARBA" id="ARBA00022842"/>
    </source>
</evidence>
<evidence type="ECO:0000256" key="11">
    <source>
        <dbReference type="ARBA" id="ARBA00022989"/>
    </source>
</evidence>
<keyword evidence="11 14" id="KW-1133">Transmembrane helix</keyword>
<dbReference type="InterPro" id="IPR044492">
    <property type="entry name" value="P_typ_ATPase_HD_dom"/>
</dbReference>
<dbReference type="SUPFAM" id="SSF81653">
    <property type="entry name" value="Calcium ATPase, transduction domain A"/>
    <property type="match status" value="1"/>
</dbReference>
<dbReference type="SFLD" id="SFLDF00027">
    <property type="entry name" value="p-type_atpase"/>
    <property type="match status" value="1"/>
</dbReference>
<dbReference type="AlphaFoldDB" id="A0A9P4LTT8"/>
<comment type="subcellular location">
    <subcellularLocation>
        <location evidence="1">Endomembrane system</location>
        <topology evidence="1">Multi-pass membrane protein</topology>
    </subcellularLocation>
    <subcellularLocation>
        <location evidence="14">Membrane</location>
        <topology evidence="14">Multi-pass membrane protein</topology>
    </subcellularLocation>
</comment>
<proteinExistence type="inferred from homology"/>
<dbReference type="Proteomes" id="UP000799776">
    <property type="component" value="Unassembled WGS sequence"/>
</dbReference>
<feature type="transmembrane region" description="Helical" evidence="14">
    <location>
        <begin position="826"/>
        <end position="848"/>
    </location>
</feature>
<comment type="similarity">
    <text evidence="14">Belongs to the cation transport ATPase (P-type) (TC 3.A.3) family.</text>
</comment>
<dbReference type="NCBIfam" id="TIGR01494">
    <property type="entry name" value="ATPase_P-type"/>
    <property type="match status" value="2"/>
</dbReference>
<keyword evidence="6 14" id="KW-0547">Nucleotide-binding</keyword>
<dbReference type="InterPro" id="IPR023298">
    <property type="entry name" value="ATPase_P-typ_TM_dom_sf"/>
</dbReference>
<protein>
    <recommendedName>
        <fullName evidence="14">Calcium-transporting ATPase</fullName>
        <ecNumber evidence="14">7.2.2.10</ecNumber>
    </recommendedName>
</protein>
<gene>
    <name evidence="16" type="ORF">K490DRAFT_49849</name>
</gene>
<keyword evidence="10" id="KW-1278">Translocase</keyword>
<dbReference type="FunFam" id="1.20.1110.10:FF:000027">
    <property type="entry name" value="Calcium-transporting ATPase, putative"/>
    <property type="match status" value="1"/>
</dbReference>
<dbReference type="Pfam" id="PF00690">
    <property type="entry name" value="Cation_ATPase_N"/>
    <property type="match status" value="1"/>
</dbReference>
<feature type="transmembrane region" description="Helical" evidence="14">
    <location>
        <begin position="84"/>
        <end position="103"/>
    </location>
</feature>
<evidence type="ECO:0000313" key="17">
    <source>
        <dbReference type="Proteomes" id="UP000799776"/>
    </source>
</evidence>
<dbReference type="EC" id="7.2.2.10" evidence="14"/>
<dbReference type="SUPFAM" id="SSF81665">
    <property type="entry name" value="Calcium ATPase, transmembrane domain M"/>
    <property type="match status" value="1"/>
</dbReference>
<dbReference type="PROSITE" id="PS00154">
    <property type="entry name" value="ATPASE_E1_E2"/>
    <property type="match status" value="1"/>
</dbReference>
<dbReference type="Pfam" id="PF00689">
    <property type="entry name" value="Cation_ATPase_C"/>
    <property type="match status" value="1"/>
</dbReference>
<dbReference type="SUPFAM" id="SSF81660">
    <property type="entry name" value="Metal cation-transporting ATPase, ATP-binding domain N"/>
    <property type="match status" value="1"/>
</dbReference>
<keyword evidence="7 14" id="KW-0106">Calcium</keyword>
<organism evidence="16 17">
    <name type="scientific">Saccharata proteae CBS 121410</name>
    <dbReference type="NCBI Taxonomy" id="1314787"/>
    <lineage>
        <taxon>Eukaryota</taxon>
        <taxon>Fungi</taxon>
        <taxon>Dikarya</taxon>
        <taxon>Ascomycota</taxon>
        <taxon>Pezizomycotina</taxon>
        <taxon>Dothideomycetes</taxon>
        <taxon>Dothideomycetes incertae sedis</taxon>
        <taxon>Botryosphaeriales</taxon>
        <taxon>Saccharataceae</taxon>
        <taxon>Saccharata</taxon>
    </lineage>
</organism>
<evidence type="ECO:0000256" key="4">
    <source>
        <dbReference type="ARBA" id="ARBA00022692"/>
    </source>
</evidence>
<dbReference type="FunFam" id="1.20.1110.10:FF:000065">
    <property type="entry name" value="Sarcoplasmic/endoplasmic reticulum calcium ATPase 1"/>
    <property type="match status" value="1"/>
</dbReference>
<dbReference type="Gene3D" id="3.40.50.1000">
    <property type="entry name" value="HAD superfamily/HAD-like"/>
    <property type="match status" value="1"/>
</dbReference>